<feature type="chain" id="PRO_5035169006" description="Secreted protein" evidence="1">
    <location>
        <begin position="19"/>
        <end position="125"/>
    </location>
</feature>
<protein>
    <recommendedName>
        <fullName evidence="4">Secreted protein</fullName>
    </recommendedName>
</protein>
<evidence type="ECO:0008006" key="4">
    <source>
        <dbReference type="Google" id="ProtNLM"/>
    </source>
</evidence>
<reference evidence="2" key="1">
    <citation type="submission" date="2020-10" db="EMBL/GenBank/DDBJ databases">
        <title>Bacterium isolated from coastal waters sediment.</title>
        <authorList>
            <person name="Chen R.-J."/>
            <person name="Lu D.-C."/>
            <person name="Zhu K.-L."/>
            <person name="Du Z.-J."/>
        </authorList>
    </citation>
    <scope>NUCLEOTIDE SEQUENCE</scope>
    <source>
        <strain evidence="2">N1Y112</strain>
    </source>
</reference>
<sequence>MRVILAVIMVLSAPLAWSAPEDFRDGQVQKDSRGELQAWDKENSRWVGIDEFWKAYADRKGGYTWGDTTEYPPYNQVKEFDTLLIQVDSGPCLMEFYHSRWRRANDVRRWDESFNEYGGCPRVFE</sequence>
<dbReference type="RefSeq" id="WP_193953444.1">
    <property type="nucleotide sequence ID" value="NZ_JADEYS010000010.1"/>
</dbReference>
<dbReference type="Proteomes" id="UP000640333">
    <property type="component" value="Unassembled WGS sequence"/>
</dbReference>
<evidence type="ECO:0000256" key="1">
    <source>
        <dbReference type="SAM" id="SignalP"/>
    </source>
</evidence>
<gene>
    <name evidence="2" type="ORF">IOQ59_11555</name>
</gene>
<proteinExistence type="predicted"/>
<feature type="signal peptide" evidence="1">
    <location>
        <begin position="1"/>
        <end position="18"/>
    </location>
</feature>
<organism evidence="2 3">
    <name type="scientific">Pontibacterium sinense</name>
    <dbReference type="NCBI Taxonomy" id="2781979"/>
    <lineage>
        <taxon>Bacteria</taxon>
        <taxon>Pseudomonadati</taxon>
        <taxon>Pseudomonadota</taxon>
        <taxon>Gammaproteobacteria</taxon>
        <taxon>Oceanospirillales</taxon>
        <taxon>Oceanospirillaceae</taxon>
        <taxon>Pontibacterium</taxon>
    </lineage>
</organism>
<evidence type="ECO:0000313" key="2">
    <source>
        <dbReference type="EMBL" id="MBE9397894.1"/>
    </source>
</evidence>
<evidence type="ECO:0000313" key="3">
    <source>
        <dbReference type="Proteomes" id="UP000640333"/>
    </source>
</evidence>
<dbReference type="AlphaFoldDB" id="A0A8J7FED8"/>
<keyword evidence="3" id="KW-1185">Reference proteome</keyword>
<name>A0A8J7FED8_9GAMM</name>
<accession>A0A8J7FED8</accession>
<comment type="caution">
    <text evidence="2">The sequence shown here is derived from an EMBL/GenBank/DDBJ whole genome shotgun (WGS) entry which is preliminary data.</text>
</comment>
<dbReference type="EMBL" id="JADEYS010000010">
    <property type="protein sequence ID" value="MBE9397894.1"/>
    <property type="molecule type" value="Genomic_DNA"/>
</dbReference>
<keyword evidence="1" id="KW-0732">Signal</keyword>